<proteinExistence type="predicted"/>
<dbReference type="InterPro" id="IPR036457">
    <property type="entry name" value="PPM-type-like_dom_sf"/>
</dbReference>
<feature type="transmembrane region" description="Helical" evidence="1">
    <location>
        <begin position="251"/>
        <end position="270"/>
    </location>
</feature>
<keyword evidence="1" id="KW-0812">Transmembrane</keyword>
<dbReference type="SUPFAM" id="SSF81606">
    <property type="entry name" value="PP2C-like"/>
    <property type="match status" value="1"/>
</dbReference>
<evidence type="ECO:0000313" key="4">
    <source>
        <dbReference type="Proteomes" id="UP000318995"/>
    </source>
</evidence>
<organism evidence="3 4">
    <name type="scientific">Botrimarina hoheduenensis</name>
    <dbReference type="NCBI Taxonomy" id="2528000"/>
    <lineage>
        <taxon>Bacteria</taxon>
        <taxon>Pseudomonadati</taxon>
        <taxon>Planctomycetota</taxon>
        <taxon>Planctomycetia</taxon>
        <taxon>Pirellulales</taxon>
        <taxon>Lacipirellulaceae</taxon>
        <taxon>Botrimarina</taxon>
    </lineage>
</organism>
<dbReference type="InterPro" id="IPR001932">
    <property type="entry name" value="PPM-type_phosphatase-like_dom"/>
</dbReference>
<accession>A0A5C5WDW8</accession>
<dbReference type="AlphaFoldDB" id="A0A5C5WDW8"/>
<evidence type="ECO:0000259" key="2">
    <source>
        <dbReference type="PROSITE" id="PS51746"/>
    </source>
</evidence>
<protein>
    <recommendedName>
        <fullName evidence="2">PPM-type phosphatase domain-containing protein</fullName>
    </recommendedName>
</protein>
<dbReference type="Gene3D" id="3.60.40.10">
    <property type="entry name" value="PPM-type phosphatase domain"/>
    <property type="match status" value="1"/>
</dbReference>
<keyword evidence="3" id="KW-0378">Hydrolase</keyword>
<dbReference type="CDD" id="cd00143">
    <property type="entry name" value="PP2Cc"/>
    <property type="match status" value="1"/>
</dbReference>
<dbReference type="Pfam" id="PF13672">
    <property type="entry name" value="PP2C_2"/>
    <property type="match status" value="1"/>
</dbReference>
<dbReference type="GO" id="GO:0004722">
    <property type="term" value="F:protein serine/threonine phosphatase activity"/>
    <property type="evidence" value="ECO:0007669"/>
    <property type="project" value="InterPro"/>
</dbReference>
<dbReference type="SMART" id="SM00331">
    <property type="entry name" value="PP2C_SIG"/>
    <property type="match status" value="1"/>
</dbReference>
<comment type="caution">
    <text evidence="3">The sequence shown here is derived from an EMBL/GenBank/DDBJ whole genome shotgun (WGS) entry which is preliminary data.</text>
</comment>
<dbReference type="Proteomes" id="UP000318995">
    <property type="component" value="Unassembled WGS sequence"/>
</dbReference>
<keyword evidence="1" id="KW-1133">Transmembrane helix</keyword>
<dbReference type="PROSITE" id="PS51746">
    <property type="entry name" value="PPM_2"/>
    <property type="match status" value="1"/>
</dbReference>
<feature type="transmembrane region" description="Helical" evidence="1">
    <location>
        <begin position="276"/>
        <end position="293"/>
    </location>
</feature>
<dbReference type="EMBL" id="SJPH01000001">
    <property type="protein sequence ID" value="TWT48343.1"/>
    <property type="molecule type" value="Genomic_DNA"/>
</dbReference>
<dbReference type="InterPro" id="IPR015655">
    <property type="entry name" value="PP2C"/>
</dbReference>
<name>A0A5C5WDW8_9BACT</name>
<evidence type="ECO:0000313" key="3">
    <source>
        <dbReference type="EMBL" id="TWT48343.1"/>
    </source>
</evidence>
<dbReference type="SMART" id="SM00332">
    <property type="entry name" value="PP2Cc"/>
    <property type="match status" value="1"/>
</dbReference>
<evidence type="ECO:0000256" key="1">
    <source>
        <dbReference type="SAM" id="Phobius"/>
    </source>
</evidence>
<reference evidence="3 4" key="1">
    <citation type="submission" date="2019-02" db="EMBL/GenBank/DDBJ databases">
        <title>Deep-cultivation of Planctomycetes and their phenomic and genomic characterization uncovers novel biology.</title>
        <authorList>
            <person name="Wiegand S."/>
            <person name="Jogler M."/>
            <person name="Boedeker C."/>
            <person name="Pinto D."/>
            <person name="Vollmers J."/>
            <person name="Rivas-Marin E."/>
            <person name="Kohn T."/>
            <person name="Peeters S.H."/>
            <person name="Heuer A."/>
            <person name="Rast P."/>
            <person name="Oberbeckmann S."/>
            <person name="Bunk B."/>
            <person name="Jeske O."/>
            <person name="Meyerdierks A."/>
            <person name="Storesund J.E."/>
            <person name="Kallscheuer N."/>
            <person name="Luecker S."/>
            <person name="Lage O.M."/>
            <person name="Pohl T."/>
            <person name="Merkel B.J."/>
            <person name="Hornburger P."/>
            <person name="Mueller R.-W."/>
            <person name="Bruemmer F."/>
            <person name="Labrenz M."/>
            <person name="Spormann A.M."/>
            <person name="Op Den Camp H."/>
            <person name="Overmann J."/>
            <person name="Amann R."/>
            <person name="Jetten M.S.M."/>
            <person name="Mascher T."/>
            <person name="Medema M.H."/>
            <person name="Devos D.P."/>
            <person name="Kaster A.-K."/>
            <person name="Ovreas L."/>
            <person name="Rohde M."/>
            <person name="Galperin M.Y."/>
            <person name="Jogler C."/>
        </authorList>
    </citation>
    <scope>NUCLEOTIDE SEQUENCE [LARGE SCALE GENOMIC DNA]</scope>
    <source>
        <strain evidence="3 4">Pla111</strain>
    </source>
</reference>
<gene>
    <name evidence="3" type="ORF">Pla111_01060</name>
</gene>
<feature type="domain" description="PPM-type phosphatase" evidence="2">
    <location>
        <begin position="1"/>
        <end position="232"/>
    </location>
</feature>
<dbReference type="PANTHER" id="PTHR47992">
    <property type="entry name" value="PROTEIN PHOSPHATASE"/>
    <property type="match status" value="1"/>
</dbReference>
<sequence length="425" mass="44824">MRRANNQDSLSATPVEGTVAPIGEAFLMVADGMGAHAAGELASRMAADVIPQSFLKCRLSAPAALRNAIREANQRIHDKGNSAPEFHGMGTTCSCLAFSADAAMVGHVGDSRVYRLRGGKLEQLTFDHSLVWEMAAASNVSQDRVPSCIPKNVITRSLGPNETVNVDLEGPHDLQDGDTFLLCSDGLTGVVEDALAGSLIGELDPEEATQTLVDIANLRGGPDNISVIVAQVSALRQTPGIVSSRGIEPSVAAGAAIATVALAVFLWSLAFGPSEALMASAVACGIGSAIALARSSGVSEPQLPRIMEGPYGNGPYRSEDCHDLRQTAQTLRELVDQLALLCRGEETNDSNHFGDIASPVVIGTAPLLDWSPVEPLQQRAERSIEAGNFAAAIRDYAAVIRKLMQLVRADDGTHRYRAVTPGRID</sequence>
<keyword evidence="1" id="KW-0472">Membrane</keyword>
<keyword evidence="4" id="KW-1185">Reference proteome</keyword>